<dbReference type="Gene3D" id="3.40.50.150">
    <property type="entry name" value="Vaccinia Virus protein VP39"/>
    <property type="match status" value="1"/>
</dbReference>
<gene>
    <name evidence="7" type="ORF">F8154_05690</name>
</gene>
<dbReference type="InterPro" id="IPR023095">
    <property type="entry name" value="Ade_MeTrfase_dom_2"/>
</dbReference>
<evidence type="ECO:0000256" key="6">
    <source>
        <dbReference type="ARBA" id="ARBA00047942"/>
    </source>
</evidence>
<dbReference type="GO" id="GO:1904047">
    <property type="term" value="F:S-adenosyl-L-methionine binding"/>
    <property type="evidence" value="ECO:0007669"/>
    <property type="project" value="TreeGrafter"/>
</dbReference>
<dbReference type="OrthoDB" id="9805629at2"/>
<comment type="similarity">
    <text evidence="1">Belongs to the N(4)/N(6)-methyltransferase family.</text>
</comment>
<dbReference type="InterPro" id="IPR012263">
    <property type="entry name" value="M_m6A_EcoRV"/>
</dbReference>
<keyword evidence="8" id="KW-1185">Reference proteome</keyword>
<dbReference type="GO" id="GO:0009007">
    <property type="term" value="F:site-specific DNA-methyltransferase (adenine-specific) activity"/>
    <property type="evidence" value="ECO:0007669"/>
    <property type="project" value="UniProtKB-EC"/>
</dbReference>
<dbReference type="PIRSF" id="PIRSF000398">
    <property type="entry name" value="M_m6A_EcoRV"/>
    <property type="match status" value="1"/>
</dbReference>
<sequence>MLKPPIPRMGGKSRLRKRIVSMLPEHICYTEPFFGVGWVYFGKEPSKVEVINDIDGELVNLFKMIKFHSEEIQRLIQYEICSRDLFDFYKEIDTNRLTEIQRAIRFIYLVSQSFASKGVSFGYGTTKNPSPHIFNSSSLNCLKERLRNTYIENKSFEDIINRYDRPHTVHFCDPPYFETDGYSTTFGEHEHLLLRDTLASVKGKFILTINDHPTVREWYKGYYLTETQVHYSVAKAKNARGLYKELIITNYVPPSAAI</sequence>
<evidence type="ECO:0000313" key="8">
    <source>
        <dbReference type="Proteomes" id="UP000432715"/>
    </source>
</evidence>
<dbReference type="InterPro" id="IPR029063">
    <property type="entry name" value="SAM-dependent_MTases_sf"/>
</dbReference>
<dbReference type="AlphaFoldDB" id="A0A6I0F9Z2"/>
<dbReference type="PRINTS" id="PR00505">
    <property type="entry name" value="D12N6MTFRASE"/>
</dbReference>
<comment type="caution">
    <text evidence="7">The sequence shown here is derived from an EMBL/GenBank/DDBJ whole genome shotgun (WGS) entry which is preliminary data.</text>
</comment>
<dbReference type="Proteomes" id="UP000432715">
    <property type="component" value="Unassembled WGS sequence"/>
</dbReference>
<organism evidence="7 8">
    <name type="scientific">Alkaliphilus pronyensis</name>
    <dbReference type="NCBI Taxonomy" id="1482732"/>
    <lineage>
        <taxon>Bacteria</taxon>
        <taxon>Bacillati</taxon>
        <taxon>Bacillota</taxon>
        <taxon>Clostridia</taxon>
        <taxon>Peptostreptococcales</taxon>
        <taxon>Natronincolaceae</taxon>
        <taxon>Alkaliphilus</taxon>
    </lineage>
</organism>
<dbReference type="GO" id="GO:0006298">
    <property type="term" value="P:mismatch repair"/>
    <property type="evidence" value="ECO:0007669"/>
    <property type="project" value="TreeGrafter"/>
</dbReference>
<dbReference type="Gene3D" id="1.10.1020.10">
    <property type="entry name" value="Adenine-specific Methyltransferase, Domain 2"/>
    <property type="match status" value="1"/>
</dbReference>
<protein>
    <recommendedName>
        <fullName evidence="2">site-specific DNA-methyltransferase (adenine-specific)</fullName>
        <ecNumber evidence="2">2.1.1.72</ecNumber>
    </recommendedName>
</protein>
<dbReference type="EC" id="2.1.1.72" evidence="2"/>
<evidence type="ECO:0000256" key="3">
    <source>
        <dbReference type="ARBA" id="ARBA00022603"/>
    </source>
</evidence>
<accession>A0A6I0F9Z2</accession>
<dbReference type="GO" id="GO:0043565">
    <property type="term" value="F:sequence-specific DNA binding"/>
    <property type="evidence" value="ECO:0007669"/>
    <property type="project" value="TreeGrafter"/>
</dbReference>
<dbReference type="PANTHER" id="PTHR30481">
    <property type="entry name" value="DNA ADENINE METHYLASE"/>
    <property type="match status" value="1"/>
</dbReference>
<evidence type="ECO:0000256" key="4">
    <source>
        <dbReference type="ARBA" id="ARBA00022679"/>
    </source>
</evidence>
<comment type="catalytic activity">
    <reaction evidence="6">
        <text>a 2'-deoxyadenosine in DNA + S-adenosyl-L-methionine = an N(6)-methyl-2'-deoxyadenosine in DNA + S-adenosyl-L-homocysteine + H(+)</text>
        <dbReference type="Rhea" id="RHEA:15197"/>
        <dbReference type="Rhea" id="RHEA-COMP:12418"/>
        <dbReference type="Rhea" id="RHEA-COMP:12419"/>
        <dbReference type="ChEBI" id="CHEBI:15378"/>
        <dbReference type="ChEBI" id="CHEBI:57856"/>
        <dbReference type="ChEBI" id="CHEBI:59789"/>
        <dbReference type="ChEBI" id="CHEBI:90615"/>
        <dbReference type="ChEBI" id="CHEBI:90616"/>
        <dbReference type="EC" id="2.1.1.72"/>
    </reaction>
</comment>
<name>A0A6I0F9Z2_9FIRM</name>
<evidence type="ECO:0000256" key="5">
    <source>
        <dbReference type="ARBA" id="ARBA00022691"/>
    </source>
</evidence>
<dbReference type="GO" id="GO:0032259">
    <property type="term" value="P:methylation"/>
    <property type="evidence" value="ECO:0007669"/>
    <property type="project" value="UniProtKB-KW"/>
</dbReference>
<dbReference type="PANTHER" id="PTHR30481:SF4">
    <property type="entry name" value="SITE-SPECIFIC DNA-METHYLTRANSFERASE (ADENINE-SPECIFIC)"/>
    <property type="match status" value="1"/>
</dbReference>
<keyword evidence="3 7" id="KW-0489">Methyltransferase</keyword>
<evidence type="ECO:0000256" key="2">
    <source>
        <dbReference type="ARBA" id="ARBA00011900"/>
    </source>
</evidence>
<keyword evidence="4" id="KW-0808">Transferase</keyword>
<reference evidence="7 8" key="1">
    <citation type="submission" date="2019-10" db="EMBL/GenBank/DDBJ databases">
        <title>Alkaliphilus serpentinus sp. nov. and Alkaliphilus pronyensis sp. nov., two novel anaerobic alkaliphilic species isolated from the serpentinized-hosted hydrothermal field of the Prony Bay (New Caledonia).</title>
        <authorList>
            <person name="Postec A."/>
        </authorList>
    </citation>
    <scope>NUCLEOTIDE SEQUENCE [LARGE SCALE GENOMIC DNA]</scope>
    <source>
        <strain evidence="7 8">LacV</strain>
    </source>
</reference>
<dbReference type="EMBL" id="WBZC01000016">
    <property type="protein sequence ID" value="KAB3535623.1"/>
    <property type="molecule type" value="Genomic_DNA"/>
</dbReference>
<proteinExistence type="inferred from homology"/>
<evidence type="ECO:0000313" key="7">
    <source>
        <dbReference type="EMBL" id="KAB3535623.1"/>
    </source>
</evidence>
<dbReference type="SUPFAM" id="SSF53335">
    <property type="entry name" value="S-adenosyl-L-methionine-dependent methyltransferases"/>
    <property type="match status" value="1"/>
</dbReference>
<dbReference type="Pfam" id="PF02086">
    <property type="entry name" value="MethyltransfD12"/>
    <property type="match status" value="1"/>
</dbReference>
<keyword evidence="5" id="KW-0949">S-adenosyl-L-methionine</keyword>
<dbReference type="InterPro" id="IPR012327">
    <property type="entry name" value="MeTrfase_D12"/>
</dbReference>
<dbReference type="RefSeq" id="WP_151860640.1">
    <property type="nucleotide sequence ID" value="NZ_WBZC01000016.1"/>
</dbReference>
<dbReference type="GO" id="GO:0009307">
    <property type="term" value="P:DNA restriction-modification system"/>
    <property type="evidence" value="ECO:0007669"/>
    <property type="project" value="InterPro"/>
</dbReference>
<evidence type="ECO:0000256" key="1">
    <source>
        <dbReference type="ARBA" id="ARBA00006594"/>
    </source>
</evidence>